<evidence type="ECO:0000256" key="5">
    <source>
        <dbReference type="ARBA" id="ARBA00023284"/>
    </source>
</evidence>
<keyword evidence="10" id="KW-1185">Reference proteome</keyword>
<dbReference type="PROSITE" id="PS51352">
    <property type="entry name" value="THIOREDOXIN_2"/>
    <property type="match status" value="1"/>
</dbReference>
<keyword evidence="4" id="KW-1015">Disulfide bond</keyword>
<gene>
    <name evidence="9" type="ORF">AWU65_02200</name>
</gene>
<feature type="region of interest" description="Disordered" evidence="6">
    <location>
        <begin position="34"/>
        <end position="55"/>
    </location>
</feature>
<evidence type="ECO:0000256" key="2">
    <source>
        <dbReference type="ARBA" id="ARBA00022729"/>
    </source>
</evidence>
<proteinExistence type="inferred from homology"/>
<sequence>MNNKKKSSKNLVIFTIIFVGLVVALVLLNQNSQPSNRSEGVFDNPPATENQPTLGDKNAKVSIVEFGDYKCPSCKAWGENIMPQLSKDFIETGKASFSYINVLFHGDESKTGALAAEAILLQDPDAYWTFHHEVFNAQPETEQHDNAWLTPEKALELAKEYTPNIDLAKLKEDMGSKQIEDQVALDEELVREYNVQQTPTIMINNVMVTNPFDYEEISSLINAQLKE</sequence>
<dbReference type="RefSeq" id="WP_028407063.1">
    <property type="nucleotide sequence ID" value="NZ_JBCMWP010000019.1"/>
</dbReference>
<evidence type="ECO:0000256" key="6">
    <source>
        <dbReference type="SAM" id="MobiDB-lite"/>
    </source>
</evidence>
<keyword evidence="5" id="KW-0676">Redox-active center</keyword>
<dbReference type="Gene3D" id="3.40.30.10">
    <property type="entry name" value="Glutaredoxin"/>
    <property type="match status" value="1"/>
</dbReference>
<protein>
    <submittedName>
        <fullName evidence="9">Dihydroneopterin aldolase</fullName>
    </submittedName>
</protein>
<evidence type="ECO:0000256" key="1">
    <source>
        <dbReference type="ARBA" id="ARBA00005791"/>
    </source>
</evidence>
<reference evidence="9" key="1">
    <citation type="journal article" date="2016" name="Genome Announc.">
        <title>Draft genomes of two strains of Paenibacillus glucanolyticus with capability to degrade lignocellulose.</title>
        <authorList>
            <person name="Mathews S.L."/>
            <person name="Pawlak J."/>
            <person name="Grunden A.M."/>
        </authorList>
    </citation>
    <scope>NUCLEOTIDE SEQUENCE [LARGE SCALE GENOMIC DNA]</scope>
    <source>
        <strain evidence="9">SLM1</strain>
    </source>
</reference>
<keyword evidence="7" id="KW-1133">Transmembrane helix</keyword>
<evidence type="ECO:0000256" key="3">
    <source>
        <dbReference type="ARBA" id="ARBA00023002"/>
    </source>
</evidence>
<feature type="transmembrane region" description="Helical" evidence="7">
    <location>
        <begin position="12"/>
        <end position="28"/>
    </location>
</feature>
<dbReference type="InterPro" id="IPR036249">
    <property type="entry name" value="Thioredoxin-like_sf"/>
</dbReference>
<dbReference type="SUPFAM" id="SSF52833">
    <property type="entry name" value="Thioredoxin-like"/>
    <property type="match status" value="1"/>
</dbReference>
<evidence type="ECO:0000259" key="8">
    <source>
        <dbReference type="PROSITE" id="PS51352"/>
    </source>
</evidence>
<evidence type="ECO:0000313" key="9">
    <source>
        <dbReference type="EMBL" id="KZS44824.1"/>
    </source>
</evidence>
<dbReference type="Pfam" id="PF13462">
    <property type="entry name" value="Thioredoxin_4"/>
    <property type="match status" value="1"/>
</dbReference>
<keyword evidence="7" id="KW-0812">Transmembrane</keyword>
<dbReference type="AlphaFoldDB" id="A0A163GAK2"/>
<evidence type="ECO:0000256" key="4">
    <source>
        <dbReference type="ARBA" id="ARBA00023157"/>
    </source>
</evidence>
<feature type="domain" description="Thioredoxin" evidence="8">
    <location>
        <begin position="27"/>
        <end position="226"/>
    </location>
</feature>
<dbReference type="GO" id="GO:0016491">
    <property type="term" value="F:oxidoreductase activity"/>
    <property type="evidence" value="ECO:0007669"/>
    <property type="project" value="UniProtKB-KW"/>
</dbReference>
<dbReference type="InterPro" id="IPR012336">
    <property type="entry name" value="Thioredoxin-like_fold"/>
</dbReference>
<keyword evidence="7" id="KW-0472">Membrane</keyword>
<name>A0A163GAK2_9BACL</name>
<dbReference type="PANTHER" id="PTHR13887">
    <property type="entry name" value="GLUTATHIONE S-TRANSFERASE KAPPA"/>
    <property type="match status" value="1"/>
</dbReference>
<keyword evidence="2" id="KW-0732">Signal</keyword>
<dbReference type="OrthoDB" id="117402at2"/>
<evidence type="ECO:0000256" key="7">
    <source>
        <dbReference type="SAM" id="Phobius"/>
    </source>
</evidence>
<dbReference type="Proteomes" id="UP000076796">
    <property type="component" value="Unassembled WGS sequence"/>
</dbReference>
<comment type="similarity">
    <text evidence="1">Belongs to the thioredoxin family. DsbA subfamily.</text>
</comment>
<comment type="caution">
    <text evidence="9">The sequence shown here is derived from an EMBL/GenBank/DDBJ whole genome shotgun (WGS) entry which is preliminary data.</text>
</comment>
<dbReference type="EMBL" id="LWMH01000001">
    <property type="protein sequence ID" value="KZS44824.1"/>
    <property type="molecule type" value="Genomic_DNA"/>
</dbReference>
<keyword evidence="3" id="KW-0560">Oxidoreductase</keyword>
<dbReference type="InterPro" id="IPR013766">
    <property type="entry name" value="Thioredoxin_domain"/>
</dbReference>
<evidence type="ECO:0000313" key="10">
    <source>
        <dbReference type="Proteomes" id="UP000076796"/>
    </source>
</evidence>
<accession>A0A163GAK2</accession>
<dbReference type="PANTHER" id="PTHR13887:SF14">
    <property type="entry name" value="DISULFIDE BOND FORMATION PROTEIN D"/>
    <property type="match status" value="1"/>
</dbReference>
<organism evidence="9 10">
    <name type="scientific">Paenibacillus glucanolyticus</name>
    <dbReference type="NCBI Taxonomy" id="59843"/>
    <lineage>
        <taxon>Bacteria</taxon>
        <taxon>Bacillati</taxon>
        <taxon>Bacillota</taxon>
        <taxon>Bacilli</taxon>
        <taxon>Bacillales</taxon>
        <taxon>Paenibacillaceae</taxon>
        <taxon>Paenibacillus</taxon>
    </lineage>
</organism>